<reference evidence="19 20" key="1">
    <citation type="submission" date="2020-07" db="EMBL/GenBank/DDBJ databases">
        <title>Sequencing the genomes of 1000 actinobacteria strains.</title>
        <authorList>
            <person name="Klenk H.-P."/>
        </authorList>
    </citation>
    <scope>NUCLEOTIDE SEQUENCE [LARGE SCALE GENOMIC DNA]</scope>
    <source>
        <strain evidence="19 20">DSM 44442</strain>
    </source>
</reference>
<comment type="catalytic activity">
    <reaction evidence="1">
        <text>adenosylcob(III)inamide + ATP = adenosylcob(III)inamide phosphate + ADP + H(+)</text>
        <dbReference type="Rhea" id="RHEA:15769"/>
        <dbReference type="ChEBI" id="CHEBI:2480"/>
        <dbReference type="ChEBI" id="CHEBI:15378"/>
        <dbReference type="ChEBI" id="CHEBI:30616"/>
        <dbReference type="ChEBI" id="CHEBI:58502"/>
        <dbReference type="ChEBI" id="CHEBI:456216"/>
        <dbReference type="EC" id="2.7.1.156"/>
    </reaction>
</comment>
<dbReference type="Pfam" id="PF02283">
    <property type="entry name" value="CobU"/>
    <property type="match status" value="1"/>
</dbReference>
<sequence length="368" mass="39618">MRIRFLGTAGHAGWPAPQCTCASCNRALAERRLPLRVTVDDRFRIREGAVVGPVPPGYSVTVTADGVLVVGPDGGRLLYARSAPGPQPAPPPVEAAAAGNGSAYASSPPDQQVDMVIVDAAQRPEVIGELRRSGVVGVTTAVVAVGGDHRVRSPQEFARRARLWGALAPSDGAEMSCPPAVWPESRPHGPHRTLITGGARSGKSTEAELRLLAEPRVVYAATGAVPDPDRDPEWARRVELHRNRRPWWWRTEQTIELAEVLKRTRGAVLVDCLGTWLAAVMDENGMWDDDPPEDAEEMVEGRIHGLLEAWRTTQAYVVAVTNEVGSGVVPATRAGRIFRDHLGLLNQWVGAESEEVVLAAAGRVTELP</sequence>
<dbReference type="GO" id="GO:0043752">
    <property type="term" value="F:adenosylcobinamide kinase activity"/>
    <property type="evidence" value="ECO:0007669"/>
    <property type="project" value="UniProtKB-EC"/>
</dbReference>
<dbReference type="Proteomes" id="UP000572051">
    <property type="component" value="Unassembled WGS sequence"/>
</dbReference>
<evidence type="ECO:0000256" key="1">
    <source>
        <dbReference type="ARBA" id="ARBA00000312"/>
    </source>
</evidence>
<feature type="compositionally biased region" description="Low complexity" evidence="18">
    <location>
        <begin position="94"/>
        <end position="107"/>
    </location>
</feature>
<evidence type="ECO:0000256" key="18">
    <source>
        <dbReference type="SAM" id="MobiDB-lite"/>
    </source>
</evidence>
<evidence type="ECO:0000256" key="3">
    <source>
        <dbReference type="ARBA" id="ARBA00001522"/>
    </source>
</evidence>
<keyword evidence="13 19" id="KW-0418">Kinase</keyword>
<keyword evidence="15" id="KW-0342">GTP-binding</keyword>
<dbReference type="PANTHER" id="PTHR34848:SF1">
    <property type="entry name" value="BIFUNCTIONAL ADENOSYLCOBALAMIN BIOSYNTHESIS PROTEIN COBU"/>
    <property type="match status" value="1"/>
</dbReference>
<comment type="catalytic activity">
    <reaction evidence="2">
        <text>adenosylcob(III)inamide phosphate + GTP + H(+) = adenosylcob(III)inamide-GDP + diphosphate</text>
        <dbReference type="Rhea" id="RHEA:22712"/>
        <dbReference type="ChEBI" id="CHEBI:15378"/>
        <dbReference type="ChEBI" id="CHEBI:33019"/>
        <dbReference type="ChEBI" id="CHEBI:37565"/>
        <dbReference type="ChEBI" id="CHEBI:58502"/>
        <dbReference type="ChEBI" id="CHEBI:60487"/>
        <dbReference type="EC" id="2.7.7.62"/>
    </reaction>
</comment>
<evidence type="ECO:0000256" key="16">
    <source>
        <dbReference type="ARBA" id="ARBA00029570"/>
    </source>
</evidence>
<dbReference type="InterPro" id="IPR003203">
    <property type="entry name" value="CobU/CobP"/>
</dbReference>
<dbReference type="InterPro" id="IPR036866">
    <property type="entry name" value="RibonucZ/Hydroxyglut_hydro"/>
</dbReference>
<evidence type="ECO:0000256" key="15">
    <source>
        <dbReference type="ARBA" id="ARBA00023134"/>
    </source>
</evidence>
<keyword evidence="14" id="KW-0067">ATP-binding</keyword>
<dbReference type="GO" id="GO:0005524">
    <property type="term" value="F:ATP binding"/>
    <property type="evidence" value="ECO:0007669"/>
    <property type="project" value="UniProtKB-KW"/>
</dbReference>
<keyword evidence="11 19" id="KW-0808">Transferase</keyword>
<dbReference type="GO" id="GO:0008820">
    <property type="term" value="F:cobinamide phosphate guanylyltransferase activity"/>
    <property type="evidence" value="ECO:0007669"/>
    <property type="project" value="UniProtKB-EC"/>
</dbReference>
<keyword evidence="19" id="KW-0548">Nucleotidyltransferase</keyword>
<comment type="caution">
    <text evidence="19">The sequence shown here is derived from an EMBL/GenBank/DDBJ whole genome shotgun (WGS) entry which is preliminary data.</text>
</comment>
<proteinExistence type="inferred from homology"/>
<evidence type="ECO:0000313" key="20">
    <source>
        <dbReference type="Proteomes" id="UP000572051"/>
    </source>
</evidence>
<evidence type="ECO:0000256" key="7">
    <source>
        <dbReference type="ARBA" id="ARBA00007490"/>
    </source>
</evidence>
<dbReference type="CDD" id="cd00544">
    <property type="entry name" value="CobU"/>
    <property type="match status" value="1"/>
</dbReference>
<evidence type="ECO:0000256" key="2">
    <source>
        <dbReference type="ARBA" id="ARBA00000711"/>
    </source>
</evidence>
<evidence type="ECO:0000256" key="8">
    <source>
        <dbReference type="ARBA" id="ARBA00012016"/>
    </source>
</evidence>
<feature type="region of interest" description="Disordered" evidence="18">
    <location>
        <begin position="80"/>
        <end position="109"/>
    </location>
</feature>
<dbReference type="PANTHER" id="PTHR34848">
    <property type="match status" value="1"/>
</dbReference>
<name>A0A7Z0ETT3_9ACTN</name>
<dbReference type="EC" id="2.7.7.62" evidence="9"/>
<comment type="similarity">
    <text evidence="7">Belongs to the CobU/CobP family.</text>
</comment>
<dbReference type="GO" id="GO:0005525">
    <property type="term" value="F:GTP binding"/>
    <property type="evidence" value="ECO:0007669"/>
    <property type="project" value="UniProtKB-KW"/>
</dbReference>
<dbReference type="AlphaFoldDB" id="A0A7Z0ETT3"/>
<comment type="function">
    <text evidence="4">Catalyzes ATP-dependent phosphorylation of adenosylcobinamide and addition of GMP to adenosylcobinamide phosphate.</text>
</comment>
<evidence type="ECO:0000256" key="4">
    <source>
        <dbReference type="ARBA" id="ARBA00003889"/>
    </source>
</evidence>
<organism evidence="19 20">
    <name type="scientific">Nocardiopsis aegyptia</name>
    <dbReference type="NCBI Taxonomy" id="220378"/>
    <lineage>
        <taxon>Bacteria</taxon>
        <taxon>Bacillati</taxon>
        <taxon>Actinomycetota</taxon>
        <taxon>Actinomycetes</taxon>
        <taxon>Streptosporangiales</taxon>
        <taxon>Nocardiopsidaceae</taxon>
        <taxon>Nocardiopsis</taxon>
    </lineage>
</organism>
<dbReference type="UniPathway" id="UPA00148">
    <property type="reaction ID" value="UER00236"/>
</dbReference>
<dbReference type="Gene3D" id="3.60.15.10">
    <property type="entry name" value="Ribonuclease Z/Hydroxyacylglutathione hydrolase-like"/>
    <property type="match status" value="1"/>
</dbReference>
<evidence type="ECO:0000256" key="6">
    <source>
        <dbReference type="ARBA" id="ARBA00005159"/>
    </source>
</evidence>
<dbReference type="SUPFAM" id="SSF52540">
    <property type="entry name" value="P-loop containing nucleoside triphosphate hydrolases"/>
    <property type="match status" value="1"/>
</dbReference>
<keyword evidence="10" id="KW-0169">Cobalamin biosynthesis</keyword>
<comment type="pathway">
    <text evidence="5">Cofactor biosynthesis; adenosylcobalamin biosynthesis; adenosylcobalamin from cob(II)yrinate a,c-diamide: step 6/7.</text>
</comment>
<evidence type="ECO:0000256" key="13">
    <source>
        <dbReference type="ARBA" id="ARBA00022777"/>
    </source>
</evidence>
<evidence type="ECO:0000256" key="12">
    <source>
        <dbReference type="ARBA" id="ARBA00022741"/>
    </source>
</evidence>
<keyword evidence="20" id="KW-1185">Reference proteome</keyword>
<evidence type="ECO:0000256" key="5">
    <source>
        <dbReference type="ARBA" id="ARBA00004692"/>
    </source>
</evidence>
<evidence type="ECO:0000256" key="9">
    <source>
        <dbReference type="ARBA" id="ARBA00012523"/>
    </source>
</evidence>
<evidence type="ECO:0000256" key="14">
    <source>
        <dbReference type="ARBA" id="ARBA00022840"/>
    </source>
</evidence>
<comment type="pathway">
    <text evidence="6">Cofactor biosynthesis; adenosylcobalamin biosynthesis; adenosylcobalamin from cob(II)yrinate a,c-diamide: step 5/7.</text>
</comment>
<dbReference type="EMBL" id="JACCFS010000001">
    <property type="protein sequence ID" value="NYJ37195.1"/>
    <property type="molecule type" value="Genomic_DNA"/>
</dbReference>
<keyword evidence="12" id="KW-0547">Nucleotide-binding</keyword>
<dbReference type="Gene3D" id="3.40.50.300">
    <property type="entry name" value="P-loop containing nucleotide triphosphate hydrolases"/>
    <property type="match status" value="1"/>
</dbReference>
<protein>
    <recommendedName>
        <fullName evidence="16">Adenosylcobinamide kinase</fullName>
        <ecNumber evidence="8">2.7.1.156</ecNumber>
        <ecNumber evidence="9">2.7.7.62</ecNumber>
    </recommendedName>
    <alternativeName>
        <fullName evidence="17">Adenosylcobinamide-phosphate guanylyltransferase</fullName>
    </alternativeName>
</protein>
<evidence type="ECO:0000313" key="19">
    <source>
        <dbReference type="EMBL" id="NYJ37195.1"/>
    </source>
</evidence>
<comment type="catalytic activity">
    <reaction evidence="3">
        <text>adenosylcob(III)inamide + GTP = adenosylcob(III)inamide phosphate + GDP + H(+)</text>
        <dbReference type="Rhea" id="RHEA:15765"/>
        <dbReference type="ChEBI" id="CHEBI:2480"/>
        <dbReference type="ChEBI" id="CHEBI:15378"/>
        <dbReference type="ChEBI" id="CHEBI:37565"/>
        <dbReference type="ChEBI" id="CHEBI:58189"/>
        <dbReference type="ChEBI" id="CHEBI:58502"/>
        <dbReference type="EC" id="2.7.1.156"/>
    </reaction>
</comment>
<dbReference type="InterPro" id="IPR027417">
    <property type="entry name" value="P-loop_NTPase"/>
</dbReference>
<evidence type="ECO:0000256" key="17">
    <source>
        <dbReference type="ARBA" id="ARBA00030571"/>
    </source>
</evidence>
<gene>
    <name evidence="19" type="ORF">HNR10_005076</name>
</gene>
<accession>A0A7Z0ETT3</accession>
<dbReference type="GO" id="GO:0009236">
    <property type="term" value="P:cobalamin biosynthetic process"/>
    <property type="evidence" value="ECO:0007669"/>
    <property type="project" value="UniProtKB-UniPathway"/>
</dbReference>
<evidence type="ECO:0000256" key="10">
    <source>
        <dbReference type="ARBA" id="ARBA00022573"/>
    </source>
</evidence>
<evidence type="ECO:0000256" key="11">
    <source>
        <dbReference type="ARBA" id="ARBA00022679"/>
    </source>
</evidence>
<dbReference type="EC" id="2.7.1.156" evidence="8"/>